<dbReference type="PANTHER" id="PTHR37299">
    <property type="entry name" value="TRANSCRIPTIONAL REGULATOR-RELATED"/>
    <property type="match status" value="1"/>
</dbReference>
<dbReference type="InterPro" id="IPR007492">
    <property type="entry name" value="LytTR_DNA-bd_dom"/>
</dbReference>
<keyword evidence="1" id="KW-0597">Phosphoprotein</keyword>
<dbReference type="Proteomes" id="UP000010796">
    <property type="component" value="Chromosome"/>
</dbReference>
<feature type="modified residue" description="4-aspartylphosphate" evidence="1">
    <location>
        <position position="55"/>
    </location>
</feature>
<protein>
    <submittedName>
        <fullName evidence="4">Response regulator of the LytR/AlgR family</fullName>
    </submittedName>
</protein>
<dbReference type="EMBL" id="CP003346">
    <property type="protein sequence ID" value="AGA80152.1"/>
    <property type="molecule type" value="Genomic_DNA"/>
</dbReference>
<dbReference type="OrthoDB" id="1646880at2"/>
<feature type="domain" description="HTH LytTR-type" evidence="3">
    <location>
        <begin position="148"/>
        <end position="255"/>
    </location>
</feature>
<dbReference type="Pfam" id="PF00072">
    <property type="entry name" value="Response_reg"/>
    <property type="match status" value="1"/>
</dbReference>
<dbReference type="InterPro" id="IPR011006">
    <property type="entry name" value="CheY-like_superfamily"/>
</dbReference>
<dbReference type="PANTHER" id="PTHR37299:SF1">
    <property type="entry name" value="STAGE 0 SPORULATION PROTEIN A HOMOLOG"/>
    <property type="match status" value="1"/>
</dbReference>
<dbReference type="InterPro" id="IPR001789">
    <property type="entry name" value="Sig_transdc_resp-reg_receiver"/>
</dbReference>
<keyword evidence="5" id="KW-1185">Reference proteome</keyword>
<proteinExistence type="predicted"/>
<dbReference type="eggNOG" id="COG3279">
    <property type="taxonomic scope" value="Bacteria"/>
</dbReference>
<evidence type="ECO:0000259" key="3">
    <source>
        <dbReference type="PROSITE" id="PS50930"/>
    </source>
</evidence>
<gene>
    <name evidence="4" type="ordered locus">Echvi_3942</name>
</gene>
<dbReference type="AlphaFoldDB" id="L0G3Q6"/>
<evidence type="ECO:0000313" key="5">
    <source>
        <dbReference type="Proteomes" id="UP000010796"/>
    </source>
</evidence>
<accession>L0G3Q6</accession>
<dbReference type="GO" id="GO:0000156">
    <property type="term" value="F:phosphorelay response regulator activity"/>
    <property type="evidence" value="ECO:0007669"/>
    <property type="project" value="InterPro"/>
</dbReference>
<dbReference type="PROSITE" id="PS50110">
    <property type="entry name" value="RESPONSE_REGULATORY"/>
    <property type="match status" value="1"/>
</dbReference>
<dbReference type="InterPro" id="IPR046947">
    <property type="entry name" value="LytR-like"/>
</dbReference>
<organism evidence="4 5">
    <name type="scientific">Echinicola vietnamensis (strain DSM 17526 / LMG 23754 / KMM 6221)</name>
    <dbReference type="NCBI Taxonomy" id="926556"/>
    <lineage>
        <taxon>Bacteria</taxon>
        <taxon>Pseudomonadati</taxon>
        <taxon>Bacteroidota</taxon>
        <taxon>Cytophagia</taxon>
        <taxon>Cytophagales</taxon>
        <taxon>Cyclobacteriaceae</taxon>
        <taxon>Echinicola</taxon>
    </lineage>
</organism>
<dbReference type="Pfam" id="PF04397">
    <property type="entry name" value="LytTR"/>
    <property type="match status" value="1"/>
</dbReference>
<sequence length="255" mass="29295">MKVLIVEDEHLAAAKLKKMMEKYDSGIEVLDNLTAVHETVQWLRENPAPDLIMMDIQIDDGVCFEIFQQVEVTSPVIFTTAYDQYAIKAFQVHSIDYLLKPFSYEKLKQSLEKLKKINASSRPTSASIDVDELLTALKQQEPSYKSRFLVKSGTKIRSIKTRDIAYVYTDRKLNLLVTNEGDRYPVDQSLDELTHILDPDTFFRANRQLILHIDSVSAIHPYFKGRVKLDLTPPLDAEIIISSEKTPDFKAWLDK</sequence>
<name>L0G3Q6_ECHVK</name>
<dbReference type="SMART" id="SM00850">
    <property type="entry name" value="LytTR"/>
    <property type="match status" value="1"/>
</dbReference>
<dbReference type="RefSeq" id="WP_015267690.1">
    <property type="nucleotide sequence ID" value="NC_019904.1"/>
</dbReference>
<feature type="domain" description="Response regulatory" evidence="2">
    <location>
        <begin position="2"/>
        <end position="115"/>
    </location>
</feature>
<dbReference type="PROSITE" id="PS50930">
    <property type="entry name" value="HTH_LYTTR"/>
    <property type="match status" value="1"/>
</dbReference>
<evidence type="ECO:0000259" key="2">
    <source>
        <dbReference type="PROSITE" id="PS50110"/>
    </source>
</evidence>
<dbReference type="SUPFAM" id="SSF52172">
    <property type="entry name" value="CheY-like"/>
    <property type="match status" value="1"/>
</dbReference>
<dbReference type="HOGENOM" id="CLU_000445_14_1_10"/>
<dbReference type="Gene3D" id="3.40.50.2300">
    <property type="match status" value="1"/>
</dbReference>
<evidence type="ECO:0000313" key="4">
    <source>
        <dbReference type="EMBL" id="AGA80152.1"/>
    </source>
</evidence>
<dbReference type="GO" id="GO:0003677">
    <property type="term" value="F:DNA binding"/>
    <property type="evidence" value="ECO:0007669"/>
    <property type="project" value="InterPro"/>
</dbReference>
<dbReference type="Gene3D" id="2.40.50.1020">
    <property type="entry name" value="LytTr DNA-binding domain"/>
    <property type="match status" value="1"/>
</dbReference>
<dbReference type="STRING" id="926556.Echvi_3942"/>
<dbReference type="KEGG" id="evi:Echvi_3942"/>
<evidence type="ECO:0000256" key="1">
    <source>
        <dbReference type="PROSITE-ProRule" id="PRU00169"/>
    </source>
</evidence>
<dbReference type="SMART" id="SM00448">
    <property type="entry name" value="REC"/>
    <property type="match status" value="1"/>
</dbReference>
<reference evidence="5" key="1">
    <citation type="submission" date="2012-02" db="EMBL/GenBank/DDBJ databases">
        <title>The complete genome of Echinicola vietnamensis DSM 17526.</title>
        <authorList>
            <person name="Lucas S."/>
            <person name="Copeland A."/>
            <person name="Lapidus A."/>
            <person name="Glavina del Rio T."/>
            <person name="Dalin E."/>
            <person name="Tice H."/>
            <person name="Bruce D."/>
            <person name="Goodwin L."/>
            <person name="Pitluck S."/>
            <person name="Peters L."/>
            <person name="Ovchinnikova G."/>
            <person name="Teshima H."/>
            <person name="Kyrpides N."/>
            <person name="Mavromatis K."/>
            <person name="Ivanova N."/>
            <person name="Brettin T."/>
            <person name="Detter J.C."/>
            <person name="Han C."/>
            <person name="Larimer F."/>
            <person name="Land M."/>
            <person name="Hauser L."/>
            <person name="Markowitz V."/>
            <person name="Cheng J.-F."/>
            <person name="Hugenholtz P."/>
            <person name="Woyke T."/>
            <person name="Wu D."/>
            <person name="Brambilla E."/>
            <person name="Klenk H.-P."/>
            <person name="Eisen J.A."/>
        </authorList>
    </citation>
    <scope>NUCLEOTIDE SEQUENCE [LARGE SCALE GENOMIC DNA]</scope>
    <source>
        <strain evidence="5">DSM 17526 / LMG 23754 / KMM 6221</strain>
    </source>
</reference>